<keyword evidence="4" id="KW-0539">Nucleus</keyword>
<comment type="subcellular location">
    <subcellularLocation>
        <location evidence="1">Nucleus</location>
    </subcellularLocation>
</comment>
<dbReference type="PROSITE" id="PS51821">
    <property type="entry name" value="VELVET"/>
    <property type="match status" value="1"/>
</dbReference>
<keyword evidence="3" id="KW-0804">Transcription</keyword>
<feature type="non-terminal residue" evidence="6">
    <location>
        <position position="307"/>
    </location>
</feature>
<feature type="domain" description="Velvet" evidence="5">
    <location>
        <begin position="81"/>
        <end position="292"/>
    </location>
</feature>
<reference evidence="6 7" key="1">
    <citation type="submission" date="2016-07" db="EMBL/GenBank/DDBJ databases">
        <title>Pervasive Adenine N6-methylation of Active Genes in Fungi.</title>
        <authorList>
            <consortium name="DOE Joint Genome Institute"/>
            <person name="Mondo S.J."/>
            <person name="Dannebaum R.O."/>
            <person name="Kuo R.C."/>
            <person name="Labutti K."/>
            <person name="Haridas S."/>
            <person name="Kuo A."/>
            <person name="Salamov A."/>
            <person name="Ahrendt S.R."/>
            <person name="Lipzen A."/>
            <person name="Sullivan W."/>
            <person name="Andreopoulos W.B."/>
            <person name="Clum A."/>
            <person name="Lindquist E."/>
            <person name="Daum C."/>
            <person name="Ramamoorthy G.K."/>
            <person name="Gryganskyi A."/>
            <person name="Culley D."/>
            <person name="Magnuson J.K."/>
            <person name="James T.Y."/>
            <person name="O'Malley M.A."/>
            <person name="Stajich J.E."/>
            <person name="Spatafora J.W."/>
            <person name="Visel A."/>
            <person name="Grigoriev I.V."/>
        </authorList>
    </citation>
    <scope>NUCLEOTIDE SEQUENCE [LARGE SCALE GENOMIC DNA]</scope>
    <source>
        <strain evidence="6 7">JEL800</strain>
    </source>
</reference>
<dbReference type="OrthoDB" id="2139270at2759"/>
<keyword evidence="7" id="KW-1185">Reference proteome</keyword>
<dbReference type="PANTHER" id="PTHR33572:SF3">
    <property type="entry name" value="VELVET COMPLEX SUBUNIT B"/>
    <property type="match status" value="1"/>
</dbReference>
<protein>
    <recommendedName>
        <fullName evidence="5">Velvet domain-containing protein</fullName>
    </recommendedName>
</protein>
<evidence type="ECO:0000313" key="7">
    <source>
        <dbReference type="Proteomes" id="UP000193642"/>
    </source>
</evidence>
<name>A0A1Y2D3F8_9FUNG</name>
<dbReference type="Pfam" id="PF11754">
    <property type="entry name" value="Velvet"/>
    <property type="match status" value="1"/>
</dbReference>
<dbReference type="STRING" id="329046.A0A1Y2D3F8"/>
<evidence type="ECO:0000256" key="1">
    <source>
        <dbReference type="ARBA" id="ARBA00004123"/>
    </source>
</evidence>
<dbReference type="GO" id="GO:0005634">
    <property type="term" value="C:nucleus"/>
    <property type="evidence" value="ECO:0007669"/>
    <property type="project" value="UniProtKB-SubCell"/>
</dbReference>
<evidence type="ECO:0000256" key="3">
    <source>
        <dbReference type="ARBA" id="ARBA00023163"/>
    </source>
</evidence>
<comment type="caution">
    <text evidence="6">The sequence shown here is derived from an EMBL/GenBank/DDBJ whole genome shotgun (WGS) entry which is preliminary data.</text>
</comment>
<keyword evidence="2" id="KW-0805">Transcription regulation</keyword>
<dbReference type="InterPro" id="IPR021740">
    <property type="entry name" value="Velvet"/>
</dbReference>
<organism evidence="6 7">
    <name type="scientific">Rhizoclosmatium globosum</name>
    <dbReference type="NCBI Taxonomy" id="329046"/>
    <lineage>
        <taxon>Eukaryota</taxon>
        <taxon>Fungi</taxon>
        <taxon>Fungi incertae sedis</taxon>
        <taxon>Chytridiomycota</taxon>
        <taxon>Chytridiomycota incertae sedis</taxon>
        <taxon>Chytridiomycetes</taxon>
        <taxon>Chytridiales</taxon>
        <taxon>Chytriomycetaceae</taxon>
        <taxon>Rhizoclosmatium</taxon>
    </lineage>
</organism>
<evidence type="ECO:0000256" key="2">
    <source>
        <dbReference type="ARBA" id="ARBA00023015"/>
    </source>
</evidence>
<evidence type="ECO:0000259" key="5">
    <source>
        <dbReference type="PROSITE" id="PS51821"/>
    </source>
</evidence>
<proteinExistence type="predicted"/>
<sequence length="307" mass="33202">MTPLDSLVHAATSLAHASPSFSFSIDDTPALVSSVSSPSSLLSTSTPSPDLVPKPITKALKTTNQKKNKHPSKTVASSSAPVSLSNASIDIIQHPELARVSGMTSSDKRPIHPPPIVKLLGCGTRNAVSVVCFVSLWSADLTHNVSYGIKPQSEPTLQYTAIHANHNHVKYDPYDPQPPSKRAKYDVLPSANYARATTIMGTLIAVPESLMDLENKRGLYFLFSDLAVRISGTFRLKFDVFDVTRMPFGTGPIASAVTNVFRVYNPKEFPGTVVATPLSRCFASQGMRIRLRQASNEKYGSGEDDES</sequence>
<dbReference type="Gene3D" id="2.60.40.3960">
    <property type="entry name" value="Velvet domain"/>
    <property type="match status" value="1"/>
</dbReference>
<dbReference type="PANTHER" id="PTHR33572">
    <property type="entry name" value="SPORE DEVELOPMENT REGULATOR VOSA"/>
    <property type="match status" value="1"/>
</dbReference>
<dbReference type="EMBL" id="MCGO01000001">
    <property type="protein sequence ID" value="ORY53790.1"/>
    <property type="molecule type" value="Genomic_DNA"/>
</dbReference>
<dbReference type="InterPro" id="IPR037525">
    <property type="entry name" value="Velvet_dom"/>
</dbReference>
<dbReference type="Proteomes" id="UP000193642">
    <property type="component" value="Unassembled WGS sequence"/>
</dbReference>
<dbReference type="AlphaFoldDB" id="A0A1Y2D3F8"/>
<dbReference type="InterPro" id="IPR038491">
    <property type="entry name" value="Velvet_dom_sf"/>
</dbReference>
<evidence type="ECO:0000256" key="4">
    <source>
        <dbReference type="ARBA" id="ARBA00023242"/>
    </source>
</evidence>
<evidence type="ECO:0000313" key="6">
    <source>
        <dbReference type="EMBL" id="ORY53790.1"/>
    </source>
</evidence>
<accession>A0A1Y2D3F8</accession>
<gene>
    <name evidence="6" type="ORF">BCR33DRAFT_711146</name>
</gene>